<evidence type="ECO:0000313" key="3">
    <source>
        <dbReference type="Proteomes" id="UP000274429"/>
    </source>
</evidence>
<name>A0A0R3X2X1_HYDTA</name>
<evidence type="ECO:0000256" key="1">
    <source>
        <dbReference type="SAM" id="MobiDB-lite"/>
    </source>
</evidence>
<evidence type="ECO:0000313" key="4">
    <source>
        <dbReference type="WBParaSite" id="TTAC_0000766401-mRNA-1"/>
    </source>
</evidence>
<gene>
    <name evidence="2" type="ORF">TTAC_LOCUS7649</name>
</gene>
<dbReference type="EMBL" id="UYWX01020391">
    <property type="protein sequence ID" value="VDM32066.1"/>
    <property type="molecule type" value="Genomic_DNA"/>
</dbReference>
<protein>
    <submittedName>
        <fullName evidence="2 4">Uncharacterized protein</fullName>
    </submittedName>
</protein>
<accession>A0A0R3X2X1</accession>
<dbReference type="Proteomes" id="UP000274429">
    <property type="component" value="Unassembled WGS sequence"/>
</dbReference>
<keyword evidence="3" id="KW-1185">Reference proteome</keyword>
<dbReference type="AlphaFoldDB" id="A0A0R3X2X1"/>
<evidence type="ECO:0000313" key="2">
    <source>
        <dbReference type="EMBL" id="VDM32066.1"/>
    </source>
</evidence>
<reference evidence="4" key="1">
    <citation type="submission" date="2017-02" db="UniProtKB">
        <authorList>
            <consortium name="WormBaseParasite"/>
        </authorList>
    </citation>
    <scope>IDENTIFICATION</scope>
</reference>
<reference evidence="2 3" key="2">
    <citation type="submission" date="2018-11" db="EMBL/GenBank/DDBJ databases">
        <authorList>
            <consortium name="Pathogen Informatics"/>
        </authorList>
    </citation>
    <scope>NUCLEOTIDE SEQUENCE [LARGE SCALE GENOMIC DNA]</scope>
</reference>
<dbReference type="WBParaSite" id="TTAC_0000766401-mRNA-1">
    <property type="protein sequence ID" value="TTAC_0000766401-mRNA-1"/>
    <property type="gene ID" value="TTAC_0000766401"/>
</dbReference>
<organism evidence="4">
    <name type="scientific">Hydatigena taeniaeformis</name>
    <name type="common">Feline tapeworm</name>
    <name type="synonym">Taenia taeniaeformis</name>
    <dbReference type="NCBI Taxonomy" id="6205"/>
    <lineage>
        <taxon>Eukaryota</taxon>
        <taxon>Metazoa</taxon>
        <taxon>Spiralia</taxon>
        <taxon>Lophotrochozoa</taxon>
        <taxon>Platyhelminthes</taxon>
        <taxon>Cestoda</taxon>
        <taxon>Eucestoda</taxon>
        <taxon>Cyclophyllidea</taxon>
        <taxon>Taeniidae</taxon>
        <taxon>Hydatigera</taxon>
    </lineage>
</organism>
<feature type="region of interest" description="Disordered" evidence="1">
    <location>
        <begin position="24"/>
        <end position="51"/>
    </location>
</feature>
<sequence>MGCGYQPSDSRAYDNKLSIAKDTDKDHVANLGPLPRIPAPTTPSLGPQSRHVRHLEATPGEDAHHSDDELKNVVCESRLDSHRSLHQIQLLAIRDFKFTYFIIGESVESSNLDEGIMVDGLDSLSTGLKGHREGKQNVVIKPSLKDMKERKVDSVGKERSANQCHRFA</sequence>
<proteinExistence type="predicted"/>